<sequence>MIAKYTTAEGMARTVGVDPNTFREALRNAKHPRKRNTDWEVKIDSPSYSGMRTVLASLLRRKAA</sequence>
<gene>
    <name evidence="1" type="ORF">SAMN02927914_01085</name>
</gene>
<dbReference type="OrthoDB" id="8086079at2"/>
<proteinExistence type="predicted"/>
<protein>
    <submittedName>
        <fullName evidence="1">Uncharacterized protein</fullName>
    </submittedName>
</protein>
<dbReference type="RefSeq" id="WP_143019393.1">
    <property type="nucleotide sequence ID" value="NZ_FMXM01000003.1"/>
</dbReference>
<dbReference type="AlphaFoldDB" id="A0A1G5W2K8"/>
<evidence type="ECO:0000313" key="2">
    <source>
        <dbReference type="Proteomes" id="UP000198588"/>
    </source>
</evidence>
<organism evidence="1 2">
    <name type="scientific">Mesorhizobium qingshengii</name>
    <dbReference type="NCBI Taxonomy" id="1165689"/>
    <lineage>
        <taxon>Bacteria</taxon>
        <taxon>Pseudomonadati</taxon>
        <taxon>Pseudomonadota</taxon>
        <taxon>Alphaproteobacteria</taxon>
        <taxon>Hyphomicrobiales</taxon>
        <taxon>Phyllobacteriaceae</taxon>
        <taxon>Mesorhizobium</taxon>
    </lineage>
</organism>
<dbReference type="EMBL" id="FMXM01000003">
    <property type="protein sequence ID" value="SDA52329.1"/>
    <property type="molecule type" value="Genomic_DNA"/>
</dbReference>
<evidence type="ECO:0000313" key="1">
    <source>
        <dbReference type="EMBL" id="SDA52329.1"/>
    </source>
</evidence>
<accession>A0A1G5W2K8</accession>
<reference evidence="1 2" key="1">
    <citation type="submission" date="2016-10" db="EMBL/GenBank/DDBJ databases">
        <authorList>
            <person name="de Groot N.N."/>
        </authorList>
    </citation>
    <scope>NUCLEOTIDE SEQUENCE [LARGE SCALE GENOMIC DNA]</scope>
    <source>
        <strain evidence="1 2">CGMCC 1.12097</strain>
    </source>
</reference>
<dbReference type="Proteomes" id="UP000198588">
    <property type="component" value="Unassembled WGS sequence"/>
</dbReference>
<name>A0A1G5W2K8_9HYPH</name>